<dbReference type="AlphaFoldDB" id="A0A1I2Z7P8"/>
<dbReference type="STRING" id="34004.SAMN04488021_10794"/>
<reference evidence="1 2" key="1">
    <citation type="submission" date="2016-10" db="EMBL/GenBank/DDBJ databases">
        <authorList>
            <person name="de Groot N.N."/>
        </authorList>
    </citation>
    <scope>NUCLEOTIDE SEQUENCE [LARGE SCALE GENOMIC DNA]</scope>
    <source>
        <strain evidence="1 2">DSM 8537</strain>
    </source>
</reference>
<gene>
    <name evidence="1" type="ORF">SAMN04488021_10794</name>
</gene>
<evidence type="ECO:0008006" key="3">
    <source>
        <dbReference type="Google" id="ProtNLM"/>
    </source>
</evidence>
<evidence type="ECO:0000313" key="1">
    <source>
        <dbReference type="EMBL" id="SFH33882.1"/>
    </source>
</evidence>
<sequence length="350" mass="36054">MQITASGLSTAFGKGLAAIIAAAEEDLLPLARRSDFIGADFRPQLCAFAPGATLDGAKARMRALVAEALQDLGESFAALGRTWPAVGLVLLTPCGDPGLEEAQAQAIAGDIVQELRNSGWIPPDGPVVALRGDAATAVPALRAAAELTAQGRPVLLIAADSFCCRRRLNALCDANGLFSRDNPWGLVPGEAAIAALVEADAVHAPALQVAALAEAEEPVPAQAERDSAFTGLSDAALAVLDQAERLGLAAPQALFSDWNNSRYRASELSYAMVRMTGLLAQEGIEPIHPAQRFGHVGAGWLATACATAREASAKGAAGPALVLCGNERDGGRGAFILQWPAAAEVLPFPG</sequence>
<dbReference type="Proteomes" id="UP000183635">
    <property type="component" value="Unassembled WGS sequence"/>
</dbReference>
<dbReference type="OrthoDB" id="3078238at2"/>
<name>A0A1I2Z7P8_9RHOB</name>
<keyword evidence="2" id="KW-1185">Reference proteome</keyword>
<proteinExistence type="predicted"/>
<dbReference type="RefSeq" id="WP_074966691.1">
    <property type="nucleotide sequence ID" value="NZ_CBCRYP010000041.1"/>
</dbReference>
<evidence type="ECO:0000313" key="2">
    <source>
        <dbReference type="Proteomes" id="UP000183635"/>
    </source>
</evidence>
<organism evidence="1 2">
    <name type="scientific">Paracoccus aminovorans</name>
    <dbReference type="NCBI Taxonomy" id="34004"/>
    <lineage>
        <taxon>Bacteria</taxon>
        <taxon>Pseudomonadati</taxon>
        <taxon>Pseudomonadota</taxon>
        <taxon>Alphaproteobacteria</taxon>
        <taxon>Rhodobacterales</taxon>
        <taxon>Paracoccaceae</taxon>
        <taxon>Paracoccus</taxon>
    </lineage>
</organism>
<protein>
    <recommendedName>
        <fullName evidence="3">3-oxoacyl-[acyl-carrier-protein] synthase-1</fullName>
    </recommendedName>
</protein>
<dbReference type="EMBL" id="FOPU01000007">
    <property type="protein sequence ID" value="SFH33882.1"/>
    <property type="molecule type" value="Genomic_DNA"/>
</dbReference>
<accession>A0A1I2Z7P8</accession>